<protein>
    <submittedName>
        <fullName evidence="1">Uncharacterized protein</fullName>
    </submittedName>
</protein>
<evidence type="ECO:0000313" key="1">
    <source>
        <dbReference type="EMBL" id="KAK6348163.1"/>
    </source>
</evidence>
<accession>A0AAN8N4D5</accession>
<comment type="caution">
    <text evidence="1">The sequence shown here is derived from an EMBL/GenBank/DDBJ whole genome shotgun (WGS) entry which is preliminary data.</text>
</comment>
<keyword evidence="2" id="KW-1185">Reference proteome</keyword>
<sequence>MDDAKLPILSTRICFRPVPFQPSKLEHLAKISHINHARANIKPVSIPNEGIDYFALQTARRPLEDFAHATDYAERLYRKIYPYKPDDANTSPSDVVDGQRLVDITFEYLLKGFQNRLARAGNLVRSIKENRELPDDGAGQADIYTYGFKNKDQALQLFPKLEALYKHIASEKNRVAGIHRWIRNDLTNGNLKAWESNLVLVAWSVIGARVDFDPEHVVYDPSQQGLWSQCLDETEWRLKGVKDAIGEIRDMFAKNPERLASTTSFDFNFDFKAHLKRLSDWFGAWHNAVSMLHKSYSNIPRYKLSDAGIGVQFEEESFSTYPSEPEVLGYREVSETEVVCPDDTGVGQVPKSLFHYALNCKPGRGGREHTPKGPIA</sequence>
<proteinExistence type="predicted"/>
<dbReference type="Proteomes" id="UP001313282">
    <property type="component" value="Unassembled WGS sequence"/>
</dbReference>
<name>A0AAN8N4D5_9PEZI</name>
<organism evidence="1 2">
    <name type="scientific">Orbilia javanica</name>
    <dbReference type="NCBI Taxonomy" id="47235"/>
    <lineage>
        <taxon>Eukaryota</taxon>
        <taxon>Fungi</taxon>
        <taxon>Dikarya</taxon>
        <taxon>Ascomycota</taxon>
        <taxon>Pezizomycotina</taxon>
        <taxon>Orbiliomycetes</taxon>
        <taxon>Orbiliales</taxon>
        <taxon>Orbiliaceae</taxon>
        <taxon>Orbilia</taxon>
    </lineage>
</organism>
<dbReference type="EMBL" id="JAVHNR010000003">
    <property type="protein sequence ID" value="KAK6348163.1"/>
    <property type="molecule type" value="Genomic_DNA"/>
</dbReference>
<dbReference type="AlphaFoldDB" id="A0AAN8N4D5"/>
<gene>
    <name evidence="1" type="ORF">TWF718_005976</name>
</gene>
<reference evidence="1 2" key="1">
    <citation type="submission" date="2019-10" db="EMBL/GenBank/DDBJ databases">
        <authorList>
            <person name="Palmer J.M."/>
        </authorList>
    </citation>
    <scope>NUCLEOTIDE SEQUENCE [LARGE SCALE GENOMIC DNA]</scope>
    <source>
        <strain evidence="1 2">TWF718</strain>
    </source>
</reference>
<evidence type="ECO:0000313" key="2">
    <source>
        <dbReference type="Proteomes" id="UP001313282"/>
    </source>
</evidence>